<reference evidence="2 3" key="1">
    <citation type="journal article" date="2011" name="Genome Res.">
        <title>Phylogeny-wide analysis of social amoeba genomes highlights ancient origins for complex intercellular communication.</title>
        <authorList>
            <person name="Heidel A.J."/>
            <person name="Lawal H.M."/>
            <person name="Felder M."/>
            <person name="Schilde C."/>
            <person name="Helps N.R."/>
            <person name="Tunggal B."/>
            <person name="Rivero F."/>
            <person name="John U."/>
            <person name="Schleicher M."/>
            <person name="Eichinger L."/>
            <person name="Platzer M."/>
            <person name="Noegel A.A."/>
            <person name="Schaap P."/>
            <person name="Gloeckner G."/>
        </authorList>
    </citation>
    <scope>NUCLEOTIDE SEQUENCE [LARGE SCALE GENOMIC DNA]</scope>
    <source>
        <strain evidence="3">ATCC 26659 / Pp 5 / PN500</strain>
    </source>
</reference>
<feature type="compositionally biased region" description="Low complexity" evidence="1">
    <location>
        <begin position="49"/>
        <end position="67"/>
    </location>
</feature>
<gene>
    <name evidence="2" type="ORF">PPL_09380</name>
</gene>
<comment type="caution">
    <text evidence="2">The sequence shown here is derived from an EMBL/GenBank/DDBJ whole genome shotgun (WGS) entry which is preliminary data.</text>
</comment>
<feature type="compositionally biased region" description="Polar residues" evidence="1">
    <location>
        <begin position="35"/>
        <end position="48"/>
    </location>
</feature>
<dbReference type="AlphaFoldDB" id="D3BLE6"/>
<dbReference type="EMBL" id="ADBJ01000039">
    <property type="protein sequence ID" value="EFA77880.1"/>
    <property type="molecule type" value="Genomic_DNA"/>
</dbReference>
<dbReference type="RefSeq" id="XP_020430008.1">
    <property type="nucleotide sequence ID" value="XM_020580175.1"/>
</dbReference>
<dbReference type="Proteomes" id="UP000001396">
    <property type="component" value="Unassembled WGS sequence"/>
</dbReference>
<organism evidence="2 3">
    <name type="scientific">Heterostelium pallidum (strain ATCC 26659 / Pp 5 / PN500)</name>
    <name type="common">Cellular slime mold</name>
    <name type="synonym">Polysphondylium pallidum</name>
    <dbReference type="NCBI Taxonomy" id="670386"/>
    <lineage>
        <taxon>Eukaryota</taxon>
        <taxon>Amoebozoa</taxon>
        <taxon>Evosea</taxon>
        <taxon>Eumycetozoa</taxon>
        <taxon>Dictyostelia</taxon>
        <taxon>Acytosteliales</taxon>
        <taxon>Acytosteliaceae</taxon>
        <taxon>Heterostelium</taxon>
    </lineage>
</organism>
<keyword evidence="3" id="KW-1185">Reference proteome</keyword>
<proteinExistence type="predicted"/>
<dbReference type="GeneID" id="31364855"/>
<evidence type="ECO:0000313" key="3">
    <source>
        <dbReference type="Proteomes" id="UP000001396"/>
    </source>
</evidence>
<protein>
    <submittedName>
        <fullName evidence="2">Uncharacterized protein</fullName>
    </submittedName>
</protein>
<sequence>MKIYLLLHYDHLISTHVDQQPCFETHTANKRHRQTPTNSNPATTNYNIQSPSQSSTPSTLSSSSSLHSSNNYIVRAHPVTIIVNNSRTNLGTR</sequence>
<evidence type="ECO:0000313" key="2">
    <source>
        <dbReference type="EMBL" id="EFA77880.1"/>
    </source>
</evidence>
<dbReference type="InParanoid" id="D3BLE6"/>
<accession>D3BLE6</accession>
<feature type="region of interest" description="Disordered" evidence="1">
    <location>
        <begin position="24"/>
        <end position="67"/>
    </location>
</feature>
<evidence type="ECO:0000256" key="1">
    <source>
        <dbReference type="SAM" id="MobiDB-lite"/>
    </source>
</evidence>
<name>D3BLE6_HETP5</name>